<dbReference type="Proteomes" id="UP000179734">
    <property type="component" value="Unassembled WGS sequence"/>
</dbReference>
<gene>
    <name evidence="2" type="ORF">BKN37_25570</name>
</gene>
<evidence type="ECO:0000313" key="3">
    <source>
        <dbReference type="Proteomes" id="UP000179734"/>
    </source>
</evidence>
<accession>A0A1S1MUQ1</accession>
<organism evidence="2 3">
    <name type="scientific">Mycobacterium talmoniae</name>
    <dbReference type="NCBI Taxonomy" id="1858794"/>
    <lineage>
        <taxon>Bacteria</taxon>
        <taxon>Bacillati</taxon>
        <taxon>Actinomycetota</taxon>
        <taxon>Actinomycetes</taxon>
        <taxon>Mycobacteriales</taxon>
        <taxon>Mycobacteriaceae</taxon>
        <taxon>Mycobacterium</taxon>
    </lineage>
</organism>
<feature type="region of interest" description="Disordered" evidence="1">
    <location>
        <begin position="124"/>
        <end position="143"/>
    </location>
</feature>
<comment type="caution">
    <text evidence="2">The sequence shown here is derived from an EMBL/GenBank/DDBJ whole genome shotgun (WGS) entry which is preliminary data.</text>
</comment>
<dbReference type="EMBL" id="MLQM01000249">
    <property type="protein sequence ID" value="OHU90513.1"/>
    <property type="molecule type" value="Genomic_DNA"/>
</dbReference>
<keyword evidence="3" id="KW-1185">Reference proteome</keyword>
<evidence type="ECO:0008006" key="4">
    <source>
        <dbReference type="Google" id="ProtNLM"/>
    </source>
</evidence>
<protein>
    <recommendedName>
        <fullName evidence="4">ESX-1 secretion-associated protein EspL</fullName>
    </recommendedName>
</protein>
<reference evidence="2 3" key="1">
    <citation type="submission" date="2016-10" db="EMBL/GenBank/DDBJ databases">
        <title>Genome sequence of Mycobacterium talmonii.</title>
        <authorList>
            <person name="Greninger A.L."/>
            <person name="Elliott B."/>
            <person name="Vasireddy S."/>
            <person name="Vasireddy R."/>
        </authorList>
    </citation>
    <scope>NUCLEOTIDE SEQUENCE [LARGE SCALE GENOMIC DNA]</scope>
    <source>
        <strain evidence="3">NE-TNMC-100812</strain>
    </source>
</reference>
<dbReference type="AlphaFoldDB" id="A0A1S1MUQ1"/>
<dbReference type="RefSeq" id="WP_071029918.1">
    <property type="nucleotide sequence ID" value="NZ_MLQM01000249.1"/>
</dbReference>
<name>A0A1S1MUQ1_9MYCO</name>
<dbReference type="Gene3D" id="3.30.1310.10">
    <property type="entry name" value="Nucleoid-associated protein YbaB-like domain"/>
    <property type="match status" value="1"/>
</dbReference>
<evidence type="ECO:0000256" key="1">
    <source>
        <dbReference type="SAM" id="MobiDB-lite"/>
    </source>
</evidence>
<proteinExistence type="predicted"/>
<dbReference type="InterPro" id="IPR036894">
    <property type="entry name" value="YbaB-like_sf"/>
</dbReference>
<evidence type="ECO:0000313" key="2">
    <source>
        <dbReference type="EMBL" id="OHU90513.1"/>
    </source>
</evidence>
<sequence>MTTPQFPIHPLVLQSLDLADAYVAQLDRYLDIRAKTTTTATDATKTVAVTLNDHGWFVDLWIKPGTARLGAATLAERLNEALATANRAAAETTTSIDGDCQQVMEALKAQAAALDEQLALGPQATYYTPPPAQTASATDDDLW</sequence>